<dbReference type="GeneID" id="63715020"/>
<evidence type="ECO:0000313" key="2">
    <source>
        <dbReference type="Proteomes" id="UP000076580"/>
    </source>
</evidence>
<evidence type="ECO:0000313" key="1">
    <source>
        <dbReference type="EMBL" id="KYK61236.1"/>
    </source>
</evidence>
<dbReference type="RefSeq" id="XP_040660588.1">
    <property type="nucleotide sequence ID" value="XM_040799705.1"/>
</dbReference>
<name>A0A151GVV5_DRECN</name>
<gene>
    <name evidence="1" type="ORF">DCS_02377</name>
</gene>
<proteinExistence type="predicted"/>
<protein>
    <submittedName>
        <fullName evidence="1">Uncharacterized protein</fullName>
    </submittedName>
</protein>
<sequence length="194" mass="20818">MVGSHEVAASFLSLTRHRQSPFAFGFGAGAEPNSPTAQDNGTAEGISAFASFQSPGERPISAMGHGHGPEGTGALIRSIVPVRCTGEGPSAHGDWRSKHGYQLRTLFRRQHGVCLRPSWVDMRDKFVIIFIIQRTFEVGLYVLLALRGQADNGVKISTGTDKSGFESRPVTPLVIIQAPPTPRSAVSLLRRVGA</sequence>
<organism evidence="1 2">
    <name type="scientific">Drechmeria coniospora</name>
    <name type="common">Nematophagous fungus</name>
    <name type="synonym">Meria coniospora</name>
    <dbReference type="NCBI Taxonomy" id="98403"/>
    <lineage>
        <taxon>Eukaryota</taxon>
        <taxon>Fungi</taxon>
        <taxon>Dikarya</taxon>
        <taxon>Ascomycota</taxon>
        <taxon>Pezizomycotina</taxon>
        <taxon>Sordariomycetes</taxon>
        <taxon>Hypocreomycetidae</taxon>
        <taxon>Hypocreales</taxon>
        <taxon>Ophiocordycipitaceae</taxon>
        <taxon>Drechmeria</taxon>
    </lineage>
</organism>
<dbReference type="InParanoid" id="A0A151GVV5"/>
<dbReference type="AlphaFoldDB" id="A0A151GVV5"/>
<reference evidence="1 2" key="1">
    <citation type="journal article" date="2016" name="Sci. Rep.">
        <title>Insights into Adaptations to a Near-Obligate Nematode Endoparasitic Lifestyle from the Finished Genome of Drechmeria coniospora.</title>
        <authorList>
            <person name="Zhang L."/>
            <person name="Zhou Z."/>
            <person name="Guo Q."/>
            <person name="Fokkens L."/>
            <person name="Miskei M."/>
            <person name="Pocsi I."/>
            <person name="Zhang W."/>
            <person name="Chen M."/>
            <person name="Wang L."/>
            <person name="Sun Y."/>
            <person name="Donzelli B.G."/>
            <person name="Gibson D.M."/>
            <person name="Nelson D.R."/>
            <person name="Luo J.G."/>
            <person name="Rep M."/>
            <person name="Liu H."/>
            <person name="Yang S."/>
            <person name="Wang J."/>
            <person name="Krasnoff S.B."/>
            <person name="Xu Y."/>
            <person name="Molnar I."/>
            <person name="Lin M."/>
        </authorList>
    </citation>
    <scope>NUCLEOTIDE SEQUENCE [LARGE SCALE GENOMIC DNA]</scope>
    <source>
        <strain evidence="1 2">ARSEF 6962</strain>
    </source>
</reference>
<accession>A0A151GVV5</accession>
<dbReference type="Proteomes" id="UP000076580">
    <property type="component" value="Chromosome 01"/>
</dbReference>
<keyword evidence="2" id="KW-1185">Reference proteome</keyword>
<dbReference type="EMBL" id="LAYC01000001">
    <property type="protein sequence ID" value="KYK61236.1"/>
    <property type="molecule type" value="Genomic_DNA"/>
</dbReference>
<comment type="caution">
    <text evidence="1">The sequence shown here is derived from an EMBL/GenBank/DDBJ whole genome shotgun (WGS) entry which is preliminary data.</text>
</comment>